<sequence>MSALLADTTGPDLSLLRAINGLAKASPVWLDSLVSWIGEYGILIGLAALCATGWLQARRRPDAPVAIAGMIWVPLSVAITEVANIPISAIVNRPRPFVDHPDLDVLVQGKAGTLSFVSDHSAMSMGVAVALFLVNKRLGMIAGSLALLQGFCRMFMGVHYPTDVIGGFALATAVVLLLAPIAMAVLVPLCHSLSRTAIAPLLTARQGGDRATGRGQGGGSGRRRGSEGRRRGRGRGSRSEDQGRDSDLAA</sequence>
<reference evidence="10 11" key="1">
    <citation type="journal article" date="2019" name="Int. J. Syst. Evol. Microbiol.">
        <title>The Global Catalogue of Microorganisms (GCM) 10K type strain sequencing project: providing services to taxonomists for standard genome sequencing and annotation.</title>
        <authorList>
            <consortium name="The Broad Institute Genomics Platform"/>
            <consortium name="The Broad Institute Genome Sequencing Center for Infectious Disease"/>
            <person name="Wu L."/>
            <person name="Ma J."/>
        </authorList>
    </citation>
    <scope>NUCLEOTIDE SEQUENCE [LARGE SCALE GENOMIC DNA]</scope>
    <source>
        <strain evidence="10 11">JCM 7356</strain>
    </source>
</reference>
<dbReference type="RefSeq" id="WP_344637741.1">
    <property type="nucleotide sequence ID" value="NZ_BAAATR010000017.1"/>
</dbReference>
<feature type="transmembrane region" description="Helical" evidence="8">
    <location>
        <begin position="33"/>
        <end position="55"/>
    </location>
</feature>
<dbReference type="InterPro" id="IPR036938">
    <property type="entry name" value="PAP2/HPO_sf"/>
</dbReference>
<feature type="compositionally biased region" description="Basic and acidic residues" evidence="7">
    <location>
        <begin position="237"/>
        <end position="250"/>
    </location>
</feature>
<dbReference type="SMART" id="SM00014">
    <property type="entry name" value="acidPPc"/>
    <property type="match status" value="1"/>
</dbReference>
<keyword evidence="5 8" id="KW-1133">Transmembrane helix</keyword>
<dbReference type="InterPro" id="IPR000326">
    <property type="entry name" value="PAP2/HPO"/>
</dbReference>
<evidence type="ECO:0000256" key="8">
    <source>
        <dbReference type="SAM" id="Phobius"/>
    </source>
</evidence>
<keyword evidence="2" id="KW-1003">Cell membrane</keyword>
<keyword evidence="11" id="KW-1185">Reference proteome</keyword>
<accession>A0ABN3EA75</accession>
<feature type="domain" description="Phosphatidic acid phosphatase type 2/haloperoxidase" evidence="9">
    <location>
        <begin position="73"/>
        <end position="179"/>
    </location>
</feature>
<comment type="caution">
    <text evidence="10">The sequence shown here is derived from an EMBL/GenBank/DDBJ whole genome shotgun (WGS) entry which is preliminary data.</text>
</comment>
<evidence type="ECO:0000313" key="11">
    <source>
        <dbReference type="Proteomes" id="UP001500305"/>
    </source>
</evidence>
<dbReference type="Gene3D" id="1.20.144.10">
    <property type="entry name" value="Phosphatidic acid phosphatase type 2/haloperoxidase"/>
    <property type="match status" value="1"/>
</dbReference>
<feature type="region of interest" description="Disordered" evidence="7">
    <location>
        <begin position="207"/>
        <end position="250"/>
    </location>
</feature>
<evidence type="ECO:0000256" key="3">
    <source>
        <dbReference type="ARBA" id="ARBA00022692"/>
    </source>
</evidence>
<evidence type="ECO:0000256" key="6">
    <source>
        <dbReference type="ARBA" id="ARBA00023136"/>
    </source>
</evidence>
<evidence type="ECO:0000256" key="4">
    <source>
        <dbReference type="ARBA" id="ARBA00022801"/>
    </source>
</evidence>
<dbReference type="PANTHER" id="PTHR14969">
    <property type="entry name" value="SPHINGOSINE-1-PHOSPHATE PHOSPHOHYDROLASE"/>
    <property type="match status" value="1"/>
</dbReference>
<evidence type="ECO:0000313" key="10">
    <source>
        <dbReference type="EMBL" id="GAA2252161.1"/>
    </source>
</evidence>
<gene>
    <name evidence="10" type="ORF">GCM10010430_39310</name>
</gene>
<organism evidence="10 11">
    <name type="scientific">Kitasatospora cystarginea</name>
    <dbReference type="NCBI Taxonomy" id="58350"/>
    <lineage>
        <taxon>Bacteria</taxon>
        <taxon>Bacillati</taxon>
        <taxon>Actinomycetota</taxon>
        <taxon>Actinomycetes</taxon>
        <taxon>Kitasatosporales</taxon>
        <taxon>Streptomycetaceae</taxon>
        <taxon>Kitasatospora</taxon>
    </lineage>
</organism>
<dbReference type="PANTHER" id="PTHR14969:SF62">
    <property type="entry name" value="DECAPRENYLPHOSPHORYL-5-PHOSPHORIBOSE PHOSPHATASE RV3807C-RELATED"/>
    <property type="match status" value="1"/>
</dbReference>
<keyword evidence="6 8" id="KW-0472">Membrane</keyword>
<evidence type="ECO:0000256" key="1">
    <source>
        <dbReference type="ARBA" id="ARBA00004651"/>
    </source>
</evidence>
<evidence type="ECO:0000256" key="2">
    <source>
        <dbReference type="ARBA" id="ARBA00022475"/>
    </source>
</evidence>
<evidence type="ECO:0000256" key="7">
    <source>
        <dbReference type="SAM" id="MobiDB-lite"/>
    </source>
</evidence>
<dbReference type="Pfam" id="PF01569">
    <property type="entry name" value="PAP2"/>
    <property type="match status" value="1"/>
</dbReference>
<dbReference type="Proteomes" id="UP001500305">
    <property type="component" value="Unassembled WGS sequence"/>
</dbReference>
<evidence type="ECO:0000256" key="5">
    <source>
        <dbReference type="ARBA" id="ARBA00022989"/>
    </source>
</evidence>
<comment type="subcellular location">
    <subcellularLocation>
        <location evidence="1">Cell membrane</location>
        <topology evidence="1">Multi-pass membrane protein</topology>
    </subcellularLocation>
</comment>
<dbReference type="SUPFAM" id="SSF48317">
    <property type="entry name" value="Acid phosphatase/Vanadium-dependent haloperoxidase"/>
    <property type="match status" value="1"/>
</dbReference>
<feature type="transmembrane region" description="Helical" evidence="8">
    <location>
        <begin position="164"/>
        <end position="187"/>
    </location>
</feature>
<evidence type="ECO:0000259" key="9">
    <source>
        <dbReference type="SMART" id="SM00014"/>
    </source>
</evidence>
<protein>
    <submittedName>
        <fullName evidence="10">Phosphatase PAP2 family protein</fullName>
    </submittedName>
</protein>
<dbReference type="EMBL" id="BAAATR010000017">
    <property type="protein sequence ID" value="GAA2252161.1"/>
    <property type="molecule type" value="Genomic_DNA"/>
</dbReference>
<keyword evidence="3 8" id="KW-0812">Transmembrane</keyword>
<feature type="transmembrane region" description="Helical" evidence="8">
    <location>
        <begin position="67"/>
        <end position="91"/>
    </location>
</feature>
<keyword evidence="4" id="KW-0378">Hydrolase</keyword>
<name>A0ABN3EA75_9ACTN</name>
<proteinExistence type="predicted"/>